<dbReference type="EMBL" id="CANTFK010000001">
    <property type="protein sequence ID" value="CAI5704076.1"/>
    <property type="molecule type" value="Genomic_DNA"/>
</dbReference>
<evidence type="ECO:0000313" key="6">
    <source>
        <dbReference type="Proteomes" id="UP001159659"/>
    </source>
</evidence>
<reference evidence="4" key="2">
    <citation type="submission" date="2022-12" db="EMBL/GenBank/DDBJ databases">
        <authorList>
            <person name="Webb A."/>
        </authorList>
    </citation>
    <scope>NUCLEOTIDE SEQUENCE</scope>
    <source>
        <strain evidence="4">Pf2</strain>
    </source>
</reference>
<keyword evidence="5" id="KW-1185">Reference proteome</keyword>
<evidence type="ECO:0008006" key="7">
    <source>
        <dbReference type="Google" id="ProtNLM"/>
    </source>
</evidence>
<gene>
    <name evidence="3" type="ORF">PFR001_LOCUS6292</name>
    <name evidence="4" type="ORF">PFR002_LOCUS6</name>
</gene>
<dbReference type="EMBL" id="CAKLBC010001320">
    <property type="protein sequence ID" value="CAH0491000.1"/>
    <property type="molecule type" value="Genomic_DNA"/>
</dbReference>
<keyword evidence="2" id="KW-0732">Signal</keyword>
<reference evidence="3 5" key="1">
    <citation type="submission" date="2021-11" db="EMBL/GenBank/DDBJ databases">
        <authorList>
            <person name="Islam A."/>
            <person name="Islam S."/>
            <person name="Flora M.S."/>
            <person name="Rahman M."/>
            <person name="Ziaur R.M."/>
            <person name="Epstein J.H."/>
            <person name="Hassan M."/>
            <person name="Klassen M."/>
            <person name="Woodard K."/>
            <person name="Webb A."/>
            <person name="Webby R.J."/>
            <person name="El Zowalaty M.E."/>
        </authorList>
    </citation>
    <scope>NUCLEOTIDE SEQUENCE [LARGE SCALE GENOMIC DNA]</scope>
    <source>
        <strain evidence="3">Pf1</strain>
    </source>
</reference>
<evidence type="ECO:0000256" key="2">
    <source>
        <dbReference type="SAM" id="SignalP"/>
    </source>
</evidence>
<sequence>MKSLFLWTTRILSFSLGHRTNAIDVSVCLDATYALVSSQKSDICSGRGDNSLGSLCPLKGEVAVGDCHPFLPSFLVDGGGCILQEDTECRIIMGTTWGCVLPSIGCKQQETSCPTWVVTNSDETVNIDVSHSVNGNEKYDDNWFVQTSPVTKLYNCGDKPTPAPTPTSTEAPTPALTEAPTPQPTIFAPAPKPLVSSILKPPVIEPPTACQGGNQ</sequence>
<dbReference type="AlphaFoldDB" id="A0AAV0SN09"/>
<organism evidence="4 6">
    <name type="scientific">Peronospora farinosa</name>
    <dbReference type="NCBI Taxonomy" id="134698"/>
    <lineage>
        <taxon>Eukaryota</taxon>
        <taxon>Sar</taxon>
        <taxon>Stramenopiles</taxon>
        <taxon>Oomycota</taxon>
        <taxon>Peronosporomycetes</taxon>
        <taxon>Peronosporales</taxon>
        <taxon>Peronosporaceae</taxon>
        <taxon>Peronospora</taxon>
    </lineage>
</organism>
<evidence type="ECO:0000313" key="5">
    <source>
        <dbReference type="Proteomes" id="UP001157938"/>
    </source>
</evidence>
<feature type="compositionally biased region" description="Low complexity" evidence="1">
    <location>
        <begin position="166"/>
        <end position="180"/>
    </location>
</feature>
<comment type="caution">
    <text evidence="4">The sequence shown here is derived from an EMBL/GenBank/DDBJ whole genome shotgun (WGS) entry which is preliminary data.</text>
</comment>
<accession>A0AAV0SN09</accession>
<evidence type="ECO:0000256" key="1">
    <source>
        <dbReference type="SAM" id="MobiDB-lite"/>
    </source>
</evidence>
<evidence type="ECO:0000313" key="4">
    <source>
        <dbReference type="EMBL" id="CAI5704076.1"/>
    </source>
</evidence>
<feature type="region of interest" description="Disordered" evidence="1">
    <location>
        <begin position="157"/>
        <end position="192"/>
    </location>
</feature>
<feature type="signal peptide" evidence="2">
    <location>
        <begin position="1"/>
        <end position="22"/>
    </location>
</feature>
<name>A0AAV0SN09_9STRA</name>
<feature type="chain" id="PRO_5044021367" description="Carbohydrate-binding module family 19 domain-containing protein" evidence="2">
    <location>
        <begin position="23"/>
        <end position="215"/>
    </location>
</feature>
<evidence type="ECO:0000313" key="3">
    <source>
        <dbReference type="EMBL" id="CAH0491000.1"/>
    </source>
</evidence>
<dbReference type="Proteomes" id="UP001159659">
    <property type="component" value="Unassembled WGS sequence"/>
</dbReference>
<proteinExistence type="predicted"/>
<dbReference type="Proteomes" id="UP001157938">
    <property type="component" value="Unassembled WGS sequence"/>
</dbReference>
<protein>
    <recommendedName>
        <fullName evidence="7">Carbohydrate-binding module family 19 domain-containing protein</fullName>
    </recommendedName>
</protein>